<sequence length="143" mass="16158">MPDTRITLRKRRPYATKSNKIRKVKTPGGILRVHYLKKRTKAPRCGDTGTKLNGVPVRRPRELARLSKPKKSVSRAYGGVLCGNAVRDRIHRAFLIEESRAVKQRLRQQEAIARQTKTAAEREESRKKKSKKSGASASTVKKA</sequence>
<dbReference type="PROSITE" id="PS01145">
    <property type="entry name" value="RIBOSOMAL_L34E"/>
    <property type="match status" value="1"/>
</dbReference>
<evidence type="ECO:0000313" key="5">
    <source>
        <dbReference type="EMBL" id="BAM81685.1"/>
    </source>
</evidence>
<keyword evidence="3" id="KW-0687">Ribonucleoprotein</keyword>
<reference evidence="5 6" key="2">
    <citation type="journal article" date="2007" name="BMC Biol.">
        <title>A 100%-complete sequence reveals unusually simple genomic features in the hot-spring red alga Cyanidioschyzon merolae.</title>
        <authorList>
            <person name="Nozaki H."/>
            <person name="Takano H."/>
            <person name="Misumi O."/>
            <person name="Terasawa K."/>
            <person name="Matsuzaki M."/>
            <person name="Maruyama S."/>
            <person name="Nishida K."/>
            <person name="Yagisawa F."/>
            <person name="Yoshida Y."/>
            <person name="Fujiwara T."/>
            <person name="Takio S."/>
            <person name="Tamura K."/>
            <person name="Chung S.J."/>
            <person name="Nakamura S."/>
            <person name="Kuroiwa H."/>
            <person name="Tanaka K."/>
            <person name="Sato N."/>
            <person name="Kuroiwa T."/>
        </authorList>
    </citation>
    <scope>NUCLEOTIDE SEQUENCE [LARGE SCALE GENOMIC DNA]</scope>
    <source>
        <strain evidence="5 6">10D</strain>
    </source>
</reference>
<evidence type="ECO:0000256" key="3">
    <source>
        <dbReference type="ARBA" id="ARBA00023274"/>
    </source>
</evidence>
<feature type="compositionally biased region" description="Low complexity" evidence="4">
    <location>
        <begin position="133"/>
        <end position="143"/>
    </location>
</feature>
<dbReference type="OrthoDB" id="277449at2759"/>
<evidence type="ECO:0000256" key="4">
    <source>
        <dbReference type="SAM" id="MobiDB-lite"/>
    </source>
</evidence>
<dbReference type="GO" id="GO:0003735">
    <property type="term" value="F:structural constituent of ribosome"/>
    <property type="evidence" value="ECO:0007669"/>
    <property type="project" value="InterPro"/>
</dbReference>
<dbReference type="AlphaFoldDB" id="M1V626"/>
<reference evidence="5 6" key="1">
    <citation type="journal article" date="2004" name="Nature">
        <title>Genome sequence of the ultrasmall unicellular red alga Cyanidioschyzon merolae 10D.</title>
        <authorList>
            <person name="Matsuzaki M."/>
            <person name="Misumi O."/>
            <person name="Shin-i T."/>
            <person name="Maruyama S."/>
            <person name="Takahara M."/>
            <person name="Miyagishima S."/>
            <person name="Mori T."/>
            <person name="Nishida K."/>
            <person name="Yagisawa F."/>
            <person name="Nishida K."/>
            <person name="Yoshida Y."/>
            <person name="Nishimura Y."/>
            <person name="Nakao S."/>
            <person name="Kobayashi T."/>
            <person name="Momoyama Y."/>
            <person name="Higashiyama T."/>
            <person name="Minoda A."/>
            <person name="Sano M."/>
            <person name="Nomoto H."/>
            <person name="Oishi K."/>
            <person name="Hayashi H."/>
            <person name="Ohta F."/>
            <person name="Nishizaka S."/>
            <person name="Haga S."/>
            <person name="Miura S."/>
            <person name="Morishita T."/>
            <person name="Kabeya Y."/>
            <person name="Terasawa K."/>
            <person name="Suzuki Y."/>
            <person name="Ishii Y."/>
            <person name="Asakawa S."/>
            <person name="Takano H."/>
            <person name="Ohta N."/>
            <person name="Kuroiwa H."/>
            <person name="Tanaka K."/>
            <person name="Shimizu N."/>
            <person name="Sugano S."/>
            <person name="Sato N."/>
            <person name="Nozaki H."/>
            <person name="Ogasawara N."/>
            <person name="Kohara Y."/>
            <person name="Kuroiwa T."/>
        </authorList>
    </citation>
    <scope>NUCLEOTIDE SEQUENCE [LARGE SCALE GENOMIC DNA]</scope>
    <source>
        <strain evidence="5 6">10D</strain>
    </source>
</reference>
<dbReference type="Pfam" id="PF01199">
    <property type="entry name" value="Ribosomal_L34e"/>
    <property type="match status" value="1"/>
</dbReference>
<dbReference type="RefSeq" id="XP_005537721.1">
    <property type="nucleotide sequence ID" value="XM_005537664.1"/>
</dbReference>
<dbReference type="GO" id="GO:1990904">
    <property type="term" value="C:ribonucleoprotein complex"/>
    <property type="evidence" value="ECO:0007669"/>
    <property type="project" value="UniProtKB-KW"/>
</dbReference>
<evidence type="ECO:0000313" key="6">
    <source>
        <dbReference type="Proteomes" id="UP000007014"/>
    </source>
</evidence>
<keyword evidence="2 5" id="KW-0689">Ribosomal protein</keyword>
<dbReference type="STRING" id="280699.M1V626"/>
<dbReference type="PRINTS" id="PR01250">
    <property type="entry name" value="RIBOSOMALL34"/>
</dbReference>
<dbReference type="Proteomes" id="UP000007014">
    <property type="component" value="Chromosome 16"/>
</dbReference>
<dbReference type="HOGENOM" id="CLU_118652_0_0_1"/>
<dbReference type="EMBL" id="AP006498">
    <property type="protein sequence ID" value="BAM81685.1"/>
    <property type="molecule type" value="Genomic_DNA"/>
</dbReference>
<keyword evidence="6" id="KW-1185">Reference proteome</keyword>
<dbReference type="PANTHER" id="PTHR10759">
    <property type="entry name" value="60S RIBOSOMAL PROTEIN L34"/>
    <property type="match status" value="1"/>
</dbReference>
<dbReference type="OMA" id="RCHKCVR"/>
<dbReference type="GO" id="GO:0006412">
    <property type="term" value="P:translation"/>
    <property type="evidence" value="ECO:0007669"/>
    <property type="project" value="InterPro"/>
</dbReference>
<dbReference type="Gene3D" id="6.20.340.10">
    <property type="match status" value="1"/>
</dbReference>
<organism evidence="5 6">
    <name type="scientific">Cyanidioschyzon merolae (strain NIES-3377 / 10D)</name>
    <name type="common">Unicellular red alga</name>
    <dbReference type="NCBI Taxonomy" id="280699"/>
    <lineage>
        <taxon>Eukaryota</taxon>
        <taxon>Rhodophyta</taxon>
        <taxon>Bangiophyceae</taxon>
        <taxon>Cyanidiales</taxon>
        <taxon>Cyanidiaceae</taxon>
        <taxon>Cyanidioschyzon</taxon>
    </lineage>
</organism>
<dbReference type="Gene3D" id="6.20.370.70">
    <property type="match status" value="1"/>
</dbReference>
<feature type="region of interest" description="Disordered" evidence="4">
    <location>
        <begin position="105"/>
        <end position="143"/>
    </location>
</feature>
<dbReference type="InterPro" id="IPR018065">
    <property type="entry name" value="Ribosomal_eL34_CS"/>
</dbReference>
<dbReference type="GO" id="GO:0005840">
    <property type="term" value="C:ribosome"/>
    <property type="evidence" value="ECO:0007669"/>
    <property type="project" value="UniProtKB-KW"/>
</dbReference>
<accession>M1V626</accession>
<dbReference type="InterPro" id="IPR038562">
    <property type="entry name" value="Ribosomal_eL34_C_sf"/>
</dbReference>
<evidence type="ECO:0000256" key="1">
    <source>
        <dbReference type="ARBA" id="ARBA00009875"/>
    </source>
</evidence>
<comment type="similarity">
    <text evidence="1">Belongs to the eukaryotic ribosomal protein eL34 family.</text>
</comment>
<protein>
    <submittedName>
        <fullName evidence="5">60S ribosomal protein L34</fullName>
    </submittedName>
</protein>
<feature type="region of interest" description="Disordered" evidence="4">
    <location>
        <begin position="40"/>
        <end position="59"/>
    </location>
</feature>
<dbReference type="Gramene" id="CMP012CT">
    <property type="protein sequence ID" value="CMP012CT"/>
    <property type="gene ID" value="CMP012C"/>
</dbReference>
<evidence type="ECO:0000256" key="2">
    <source>
        <dbReference type="ARBA" id="ARBA00022980"/>
    </source>
</evidence>
<dbReference type="KEGG" id="cme:CYME_CMP012C"/>
<dbReference type="GeneID" id="16995965"/>
<proteinExistence type="inferred from homology"/>
<gene>
    <name evidence="5" type="ORF">CYME_CMP012C</name>
</gene>
<name>M1V626_CYAM1</name>
<dbReference type="InterPro" id="IPR008195">
    <property type="entry name" value="Ribosomal_eL34"/>
</dbReference>
<dbReference type="eggNOG" id="KOG1790">
    <property type="taxonomic scope" value="Eukaryota"/>
</dbReference>